<gene>
    <name evidence="1" type="ORF">H8699_07770</name>
</gene>
<dbReference type="RefSeq" id="WP_249285182.1">
    <property type="nucleotide sequence ID" value="NZ_JACRSO010000003.1"/>
</dbReference>
<evidence type="ECO:0000313" key="2">
    <source>
        <dbReference type="Proteomes" id="UP000654279"/>
    </source>
</evidence>
<protein>
    <submittedName>
        <fullName evidence="1">Uncharacterized protein</fullName>
    </submittedName>
</protein>
<comment type="caution">
    <text evidence="1">The sequence shown here is derived from an EMBL/GenBank/DDBJ whole genome shotgun (WGS) entry which is preliminary data.</text>
</comment>
<evidence type="ECO:0000313" key="1">
    <source>
        <dbReference type="EMBL" id="MBC8529322.1"/>
    </source>
</evidence>
<organism evidence="1 2">
    <name type="scientific">Luoshenia tenuis</name>
    <dbReference type="NCBI Taxonomy" id="2763654"/>
    <lineage>
        <taxon>Bacteria</taxon>
        <taxon>Bacillati</taxon>
        <taxon>Bacillota</taxon>
        <taxon>Clostridia</taxon>
        <taxon>Christensenellales</taxon>
        <taxon>Christensenellaceae</taxon>
        <taxon>Luoshenia</taxon>
    </lineage>
</organism>
<proteinExistence type="predicted"/>
<reference evidence="1" key="1">
    <citation type="submission" date="2020-08" db="EMBL/GenBank/DDBJ databases">
        <title>Genome public.</title>
        <authorList>
            <person name="Liu C."/>
            <person name="Sun Q."/>
        </authorList>
    </citation>
    <scope>NUCLEOTIDE SEQUENCE</scope>
    <source>
        <strain evidence="1">NSJ-44</strain>
    </source>
</reference>
<accession>A0A926HIY8</accession>
<name>A0A926HIY8_9FIRM</name>
<keyword evidence="2" id="KW-1185">Reference proteome</keyword>
<dbReference type="AlphaFoldDB" id="A0A926HIY8"/>
<dbReference type="EMBL" id="JACRSO010000003">
    <property type="protein sequence ID" value="MBC8529322.1"/>
    <property type="molecule type" value="Genomic_DNA"/>
</dbReference>
<dbReference type="Proteomes" id="UP000654279">
    <property type="component" value="Unassembled WGS sequence"/>
</dbReference>
<sequence length="149" mass="16762">MKRVLYIAGVTLLLALFTYLCTFLRPAEVSPLEILQMDTASRIDVLLCPPGEPQQNTRLSREETALMIEAVRTLPFDTVHAAPPPSDIRYIASIEIELRNGDLLTFFLPEPGKNQGLLLNSVYYPFTDMQSHFLFDIMLSTGDFVWPAG</sequence>